<feature type="chain" id="PRO_5040431670" description="Secreted protein" evidence="1">
    <location>
        <begin position="19"/>
        <end position="148"/>
    </location>
</feature>
<proteinExistence type="predicted"/>
<dbReference type="Proteomes" id="UP000765509">
    <property type="component" value="Unassembled WGS sequence"/>
</dbReference>
<organism evidence="2 3">
    <name type="scientific">Austropuccinia psidii MF-1</name>
    <dbReference type="NCBI Taxonomy" id="1389203"/>
    <lineage>
        <taxon>Eukaryota</taxon>
        <taxon>Fungi</taxon>
        <taxon>Dikarya</taxon>
        <taxon>Basidiomycota</taxon>
        <taxon>Pucciniomycotina</taxon>
        <taxon>Pucciniomycetes</taxon>
        <taxon>Pucciniales</taxon>
        <taxon>Sphaerophragmiaceae</taxon>
        <taxon>Austropuccinia</taxon>
    </lineage>
</organism>
<sequence>MKILILNILTLLIYYSKAQEAQDSVKKLQKSDDAVGHLIDELVQAAQKDDILQIYDLAGKAYNQERFQDRLRDQIFPHFNTTNAAPLINQLADQAAYRAMALITQIFYNAYYSDVVLVLCGQLREATLASDFIFDILTQNNGTIQNST</sequence>
<evidence type="ECO:0008006" key="4">
    <source>
        <dbReference type="Google" id="ProtNLM"/>
    </source>
</evidence>
<evidence type="ECO:0000256" key="1">
    <source>
        <dbReference type="SAM" id="SignalP"/>
    </source>
</evidence>
<gene>
    <name evidence="2" type="ORF">O181_043243</name>
</gene>
<feature type="signal peptide" evidence="1">
    <location>
        <begin position="1"/>
        <end position="18"/>
    </location>
</feature>
<protein>
    <recommendedName>
        <fullName evidence="4">Secreted protein</fullName>
    </recommendedName>
</protein>
<evidence type="ECO:0000313" key="2">
    <source>
        <dbReference type="EMBL" id="MBW0503528.1"/>
    </source>
</evidence>
<comment type="caution">
    <text evidence="2">The sequence shown here is derived from an EMBL/GenBank/DDBJ whole genome shotgun (WGS) entry which is preliminary data.</text>
</comment>
<dbReference type="EMBL" id="AVOT02017440">
    <property type="protein sequence ID" value="MBW0503528.1"/>
    <property type="molecule type" value="Genomic_DNA"/>
</dbReference>
<keyword evidence="3" id="KW-1185">Reference proteome</keyword>
<accession>A0A9Q3HFH7</accession>
<name>A0A9Q3HFH7_9BASI</name>
<evidence type="ECO:0000313" key="3">
    <source>
        <dbReference type="Proteomes" id="UP000765509"/>
    </source>
</evidence>
<keyword evidence="1" id="KW-0732">Signal</keyword>
<reference evidence="2" key="1">
    <citation type="submission" date="2021-03" db="EMBL/GenBank/DDBJ databases">
        <title>Draft genome sequence of rust myrtle Austropuccinia psidii MF-1, a brazilian biotype.</title>
        <authorList>
            <person name="Quecine M.C."/>
            <person name="Pachon D.M.R."/>
            <person name="Bonatelli M.L."/>
            <person name="Correr F.H."/>
            <person name="Franceschini L.M."/>
            <person name="Leite T.F."/>
            <person name="Margarido G.R.A."/>
            <person name="Almeida C.A."/>
            <person name="Ferrarezi J.A."/>
            <person name="Labate C.A."/>
        </authorList>
    </citation>
    <scope>NUCLEOTIDE SEQUENCE</scope>
    <source>
        <strain evidence="2">MF-1</strain>
    </source>
</reference>
<dbReference type="AlphaFoldDB" id="A0A9Q3HFH7"/>